<dbReference type="GO" id="GO:0015159">
    <property type="term" value="F:polysaccharide transmembrane transporter activity"/>
    <property type="evidence" value="ECO:0007669"/>
    <property type="project" value="InterPro"/>
</dbReference>
<evidence type="ECO:0000256" key="3">
    <source>
        <dbReference type="SAM" id="SignalP"/>
    </source>
</evidence>
<keyword evidence="1 3" id="KW-0732">Signal</keyword>
<dbReference type="Proteomes" id="UP000264217">
    <property type="component" value="Unassembled WGS sequence"/>
</dbReference>
<dbReference type="AlphaFoldDB" id="A0A372NUD7"/>
<feature type="signal peptide" evidence="3">
    <location>
        <begin position="1"/>
        <end position="29"/>
    </location>
</feature>
<evidence type="ECO:0000313" key="6">
    <source>
        <dbReference type="EMBL" id="RFZ92825.1"/>
    </source>
</evidence>
<keyword evidence="2" id="KW-0812">Transmembrane</keyword>
<keyword evidence="2" id="KW-1133">Transmembrane helix</keyword>
<keyword evidence="7" id="KW-1185">Reference proteome</keyword>
<dbReference type="Pfam" id="PF02563">
    <property type="entry name" value="Poly_export"/>
    <property type="match status" value="1"/>
</dbReference>
<feature type="domain" description="Soluble ligand binding" evidence="5">
    <location>
        <begin position="150"/>
        <end position="204"/>
    </location>
</feature>
<feature type="transmembrane region" description="Helical" evidence="2">
    <location>
        <begin position="247"/>
        <end position="265"/>
    </location>
</feature>
<dbReference type="Gene3D" id="3.10.560.10">
    <property type="entry name" value="Outer membrane lipoprotein wza domain like"/>
    <property type="match status" value="1"/>
</dbReference>
<dbReference type="Gene3D" id="3.30.1950.10">
    <property type="entry name" value="wza like domain"/>
    <property type="match status" value="1"/>
</dbReference>
<organism evidence="6 7">
    <name type="scientific">Mucilaginibacter conchicola</name>
    <dbReference type="NCBI Taxonomy" id="2303333"/>
    <lineage>
        <taxon>Bacteria</taxon>
        <taxon>Pseudomonadati</taxon>
        <taxon>Bacteroidota</taxon>
        <taxon>Sphingobacteriia</taxon>
        <taxon>Sphingobacteriales</taxon>
        <taxon>Sphingobacteriaceae</taxon>
        <taxon>Mucilaginibacter</taxon>
    </lineage>
</organism>
<evidence type="ECO:0000256" key="1">
    <source>
        <dbReference type="ARBA" id="ARBA00022729"/>
    </source>
</evidence>
<sequence>MATKKWLSNYRMAFTAGVLLMLTASCSYKQNQLLFETHGANDRNISMGVAPPEYKIQTQDILQMRNLQDINYVVTVPAGGSATGGTGSAPNAPVPQTYQVENDSTVALPALGKVKVAGLTKLEASKKIQMLYGRTVLKNPIIDLQIMNLKVSIFGEVRQPGSYMLVSDKTNLIDILAQAGGLTDKGDEKKVKIVRGGMKDPQVMYFDLGDFRTVSNPAIILQSQDIIYVAQNRRAIKNEKMQDFSTIVQPGLLFLNTALLIFTIARK</sequence>
<dbReference type="InterPro" id="IPR003715">
    <property type="entry name" value="Poly_export_N"/>
</dbReference>
<protein>
    <submittedName>
        <fullName evidence="6">Uncharacterized protein</fullName>
    </submittedName>
</protein>
<evidence type="ECO:0000259" key="4">
    <source>
        <dbReference type="Pfam" id="PF02563"/>
    </source>
</evidence>
<dbReference type="InterPro" id="IPR019554">
    <property type="entry name" value="Soluble_ligand-bd"/>
</dbReference>
<proteinExistence type="predicted"/>
<dbReference type="PANTHER" id="PTHR33619">
    <property type="entry name" value="POLYSACCHARIDE EXPORT PROTEIN GFCE-RELATED"/>
    <property type="match status" value="1"/>
</dbReference>
<dbReference type="PANTHER" id="PTHR33619:SF3">
    <property type="entry name" value="POLYSACCHARIDE EXPORT PROTEIN GFCE-RELATED"/>
    <property type="match status" value="1"/>
</dbReference>
<dbReference type="EMBL" id="QWDC01000002">
    <property type="protein sequence ID" value="RFZ92825.1"/>
    <property type="molecule type" value="Genomic_DNA"/>
</dbReference>
<keyword evidence="2" id="KW-0472">Membrane</keyword>
<evidence type="ECO:0000259" key="5">
    <source>
        <dbReference type="Pfam" id="PF10531"/>
    </source>
</evidence>
<dbReference type="InterPro" id="IPR049712">
    <property type="entry name" value="Poly_export"/>
</dbReference>
<feature type="chain" id="PRO_5016794692" evidence="3">
    <location>
        <begin position="30"/>
        <end position="267"/>
    </location>
</feature>
<dbReference type="Pfam" id="PF10531">
    <property type="entry name" value="SLBB"/>
    <property type="match status" value="1"/>
</dbReference>
<comment type="caution">
    <text evidence="6">The sequence shown here is derived from an EMBL/GenBank/DDBJ whole genome shotgun (WGS) entry which is preliminary data.</text>
</comment>
<name>A0A372NUD7_9SPHI</name>
<dbReference type="RefSeq" id="WP_117392534.1">
    <property type="nucleotide sequence ID" value="NZ_QWDC01000002.1"/>
</dbReference>
<evidence type="ECO:0000256" key="2">
    <source>
        <dbReference type="SAM" id="Phobius"/>
    </source>
</evidence>
<dbReference type="PROSITE" id="PS51257">
    <property type="entry name" value="PROKAR_LIPOPROTEIN"/>
    <property type="match status" value="1"/>
</dbReference>
<feature type="domain" description="Polysaccharide export protein N-terminal" evidence="4">
    <location>
        <begin position="50"/>
        <end position="146"/>
    </location>
</feature>
<dbReference type="OrthoDB" id="937431at2"/>
<evidence type="ECO:0000313" key="7">
    <source>
        <dbReference type="Proteomes" id="UP000264217"/>
    </source>
</evidence>
<gene>
    <name evidence="6" type="ORF">D0C36_15630</name>
</gene>
<reference evidence="6 7" key="1">
    <citation type="submission" date="2018-08" db="EMBL/GenBank/DDBJ databases">
        <title>Mucilaginibacter sp. MYSH2.</title>
        <authorList>
            <person name="Seo T."/>
        </authorList>
    </citation>
    <scope>NUCLEOTIDE SEQUENCE [LARGE SCALE GENOMIC DNA]</scope>
    <source>
        <strain evidence="6 7">MYSH2</strain>
    </source>
</reference>
<accession>A0A372NUD7</accession>